<dbReference type="EMBL" id="MU069990">
    <property type="protein sequence ID" value="KAF5830969.1"/>
    <property type="molecule type" value="Genomic_DNA"/>
</dbReference>
<feature type="region of interest" description="Disordered" evidence="1">
    <location>
        <begin position="166"/>
        <end position="193"/>
    </location>
</feature>
<keyword evidence="3" id="KW-1185">Reference proteome</keyword>
<gene>
    <name evidence="2" type="ORF">DUNSADRAFT_13800</name>
</gene>
<sequence>MGDFYTVPDAINFRNISTLGKNQSRTLLLKNLTCTDVVVFLNLPFTKQFSLECDSSIQHEQLNNATCVITRVPAGGTGKVEVRLHTPPDPKDAENLQDCLVVVMGNVPLLVPIRAVWQPLEPASGQCLQAILSQMNFYPAQKEIDEHCNAFMVELASKLQISLQPPRAQSQLSQHRSFDGQACSSGQAHSDWKAHTHKEAGAVDGRHSNSGAGV</sequence>
<comment type="caution">
    <text evidence="2">The sequence shown here is derived from an EMBL/GenBank/DDBJ whole genome shotgun (WGS) entry which is preliminary data.</text>
</comment>
<organism evidence="2 3">
    <name type="scientific">Dunaliella salina</name>
    <name type="common">Green alga</name>
    <name type="synonym">Protococcus salinus</name>
    <dbReference type="NCBI Taxonomy" id="3046"/>
    <lineage>
        <taxon>Eukaryota</taxon>
        <taxon>Viridiplantae</taxon>
        <taxon>Chlorophyta</taxon>
        <taxon>core chlorophytes</taxon>
        <taxon>Chlorophyceae</taxon>
        <taxon>CS clade</taxon>
        <taxon>Chlamydomonadales</taxon>
        <taxon>Dunaliellaceae</taxon>
        <taxon>Dunaliella</taxon>
    </lineage>
</organism>
<feature type="compositionally biased region" description="Polar residues" evidence="1">
    <location>
        <begin position="166"/>
        <end position="175"/>
    </location>
</feature>
<evidence type="ECO:0000313" key="3">
    <source>
        <dbReference type="Proteomes" id="UP000815325"/>
    </source>
</evidence>
<reference evidence="2" key="1">
    <citation type="submission" date="2017-08" db="EMBL/GenBank/DDBJ databases">
        <authorList>
            <person name="Polle J.E."/>
            <person name="Barry K."/>
            <person name="Cushman J."/>
            <person name="Schmutz J."/>
            <person name="Tran D."/>
            <person name="Hathwaick L.T."/>
            <person name="Yim W.C."/>
            <person name="Jenkins J."/>
            <person name="Mckie-Krisberg Z.M."/>
            <person name="Prochnik S."/>
            <person name="Lindquist E."/>
            <person name="Dockter R.B."/>
            <person name="Adam C."/>
            <person name="Molina H."/>
            <person name="Bunkerborg J."/>
            <person name="Jin E."/>
            <person name="Buchheim M."/>
            <person name="Magnuson J."/>
        </authorList>
    </citation>
    <scope>NUCLEOTIDE SEQUENCE</scope>
    <source>
        <strain evidence="2">CCAP 19/18</strain>
    </source>
</reference>
<evidence type="ECO:0000313" key="2">
    <source>
        <dbReference type="EMBL" id="KAF5830969.1"/>
    </source>
</evidence>
<proteinExistence type="predicted"/>
<evidence type="ECO:0000256" key="1">
    <source>
        <dbReference type="SAM" id="MobiDB-lite"/>
    </source>
</evidence>
<dbReference type="Proteomes" id="UP000815325">
    <property type="component" value="Unassembled WGS sequence"/>
</dbReference>
<accession>A0ABQ7G8N9</accession>
<protein>
    <recommendedName>
        <fullName evidence="4">MSP domain-containing protein</fullName>
    </recommendedName>
</protein>
<name>A0ABQ7G8N9_DUNSA</name>
<evidence type="ECO:0008006" key="4">
    <source>
        <dbReference type="Google" id="ProtNLM"/>
    </source>
</evidence>